<feature type="domain" description="DUF2520" evidence="3">
    <location>
        <begin position="139"/>
        <end position="264"/>
    </location>
</feature>
<accession>A0A378LYA2</accession>
<organism evidence="4 5">
    <name type="scientific">Legionella wadsworthii</name>
    <dbReference type="NCBI Taxonomy" id="28088"/>
    <lineage>
        <taxon>Bacteria</taxon>
        <taxon>Pseudomonadati</taxon>
        <taxon>Pseudomonadota</taxon>
        <taxon>Gammaproteobacteria</taxon>
        <taxon>Legionellales</taxon>
        <taxon>Legionellaceae</taxon>
        <taxon>Legionella</taxon>
    </lineage>
</organism>
<keyword evidence="1" id="KW-0560">Oxidoreductase</keyword>
<proteinExistence type="predicted"/>
<dbReference type="STRING" id="1122170.GCA_000701265_01527"/>
<evidence type="ECO:0000313" key="5">
    <source>
        <dbReference type="Proteomes" id="UP000255297"/>
    </source>
</evidence>
<dbReference type="EMBL" id="UGPB01000001">
    <property type="protein sequence ID" value="STY31779.1"/>
    <property type="molecule type" value="Genomic_DNA"/>
</dbReference>
<dbReference type="InterPro" id="IPR019665">
    <property type="entry name" value="OxRdtase/DH_put_Rossmann_dom"/>
</dbReference>
<dbReference type="GO" id="GO:0016491">
    <property type="term" value="F:oxidoreductase activity"/>
    <property type="evidence" value="ECO:0007669"/>
    <property type="project" value="UniProtKB-KW"/>
</dbReference>
<dbReference type="InterPro" id="IPR008927">
    <property type="entry name" value="6-PGluconate_DH-like_C_sf"/>
</dbReference>
<dbReference type="AlphaFoldDB" id="A0A378LYA2"/>
<dbReference type="Gene3D" id="1.10.1040.20">
    <property type="entry name" value="ProC-like, C-terminal domain"/>
    <property type="match status" value="1"/>
</dbReference>
<dbReference type="SUPFAM" id="SSF48179">
    <property type="entry name" value="6-phosphogluconate dehydrogenase C-terminal domain-like"/>
    <property type="match status" value="1"/>
</dbReference>
<dbReference type="InterPro" id="IPR037108">
    <property type="entry name" value="TM1727-like_C_sf"/>
</dbReference>
<gene>
    <name evidence="4" type="ORF">NCTC11532_03064</name>
</gene>
<protein>
    <submittedName>
        <fullName evidence="4">Uncharacterized conserved protein</fullName>
    </submittedName>
</protein>
<evidence type="ECO:0000313" key="4">
    <source>
        <dbReference type="EMBL" id="STY31779.1"/>
    </source>
</evidence>
<dbReference type="SUPFAM" id="SSF51735">
    <property type="entry name" value="NAD(P)-binding Rossmann-fold domains"/>
    <property type="match status" value="1"/>
</dbReference>
<dbReference type="Pfam" id="PF10728">
    <property type="entry name" value="DUF2520"/>
    <property type="match status" value="1"/>
</dbReference>
<dbReference type="Pfam" id="PF10727">
    <property type="entry name" value="Rossmann-like"/>
    <property type="match status" value="1"/>
</dbReference>
<keyword evidence="5" id="KW-1185">Reference proteome</keyword>
<sequence>MGMKCNIIGAGRLGKNIALALYQADLISSLSLCNRSLESAEKACQEIGFGQAISKIEHLPDADITWICTNDDAIQNIVKALAQNKNLEPGHFVIHSSGVLSSSILSVLRHQGCLLASFHPLKAFKTNYLQATAFRQVDCVLEGDPKVCDWLKNSFNHLNSNVINIKPEAKALYHAAACMASNYLITLAACSEELLLNAGMNPEQSRQMMIQLMQGNLNNLSKTALISESLTGPLARGDVQTIRLHLDAIEKPDIKQFYQSAALSTLSLTQLPEDVKEKIKKLCRPESI</sequence>
<feature type="domain" description="Putative oxidoreductase/dehydrogenase Rossmann-like" evidence="2">
    <location>
        <begin position="4"/>
        <end position="120"/>
    </location>
</feature>
<dbReference type="InterPro" id="IPR018931">
    <property type="entry name" value="DUF2520"/>
</dbReference>
<reference evidence="4 5" key="1">
    <citation type="submission" date="2018-06" db="EMBL/GenBank/DDBJ databases">
        <authorList>
            <consortium name="Pathogen Informatics"/>
            <person name="Doyle S."/>
        </authorList>
    </citation>
    <scope>NUCLEOTIDE SEQUENCE [LARGE SCALE GENOMIC DNA]</scope>
    <source>
        <strain evidence="4 5">NCTC11532</strain>
    </source>
</reference>
<name>A0A378LYA2_9GAMM</name>
<dbReference type="PANTHER" id="PTHR40459">
    <property type="entry name" value="CONSERVED HYPOTHETICAL ALANINE AND LEUCINE RICH PROTEIN"/>
    <property type="match status" value="1"/>
</dbReference>
<dbReference type="InterPro" id="IPR036291">
    <property type="entry name" value="NAD(P)-bd_dom_sf"/>
</dbReference>
<evidence type="ECO:0000259" key="2">
    <source>
        <dbReference type="Pfam" id="PF10727"/>
    </source>
</evidence>
<dbReference type="Gene3D" id="3.40.50.720">
    <property type="entry name" value="NAD(P)-binding Rossmann-like Domain"/>
    <property type="match status" value="1"/>
</dbReference>
<evidence type="ECO:0000259" key="3">
    <source>
        <dbReference type="Pfam" id="PF10728"/>
    </source>
</evidence>
<evidence type="ECO:0000256" key="1">
    <source>
        <dbReference type="ARBA" id="ARBA00023002"/>
    </source>
</evidence>
<dbReference type="Proteomes" id="UP000255297">
    <property type="component" value="Unassembled WGS sequence"/>
</dbReference>
<dbReference type="PANTHER" id="PTHR40459:SF1">
    <property type="entry name" value="CONSERVED HYPOTHETICAL ALANINE AND LEUCINE RICH PROTEIN"/>
    <property type="match status" value="1"/>
</dbReference>